<comment type="caution">
    <text evidence="2">The sequence shown here is derived from an EMBL/GenBank/DDBJ whole genome shotgun (WGS) entry which is preliminary data.</text>
</comment>
<dbReference type="AlphaFoldDB" id="A0A0P9PS55"/>
<sequence>MAIERPSAEQLQVLASRLHMHLTTEQAREYLVLMQGSFDAYDLIDDAPDEVPRTPITPGTRKPKWPARGKEN</sequence>
<name>A0A0P9PS55_PSEA0</name>
<dbReference type="PATRIC" id="fig|235272.12.peg.4041"/>
<gene>
    <name evidence="2" type="ORF">ALO71_02947</name>
</gene>
<dbReference type="Gene3D" id="1.10.20.60">
    <property type="entry name" value="Glu-tRNAGln amidotransferase C subunit, N-terminal domain"/>
    <property type="match status" value="1"/>
</dbReference>
<feature type="region of interest" description="Disordered" evidence="1">
    <location>
        <begin position="47"/>
        <end position="72"/>
    </location>
</feature>
<dbReference type="EMBL" id="LJQG01000039">
    <property type="protein sequence ID" value="KPX23579.1"/>
    <property type="molecule type" value="Genomic_DNA"/>
</dbReference>
<evidence type="ECO:0008006" key="4">
    <source>
        <dbReference type="Google" id="ProtNLM"/>
    </source>
</evidence>
<evidence type="ECO:0000313" key="3">
    <source>
        <dbReference type="Proteomes" id="UP000050346"/>
    </source>
</evidence>
<proteinExistence type="predicted"/>
<organism evidence="2 3">
    <name type="scientific">Pseudomonas amygdali pv. dendropanacis</name>
    <dbReference type="NCBI Taxonomy" id="235272"/>
    <lineage>
        <taxon>Bacteria</taxon>
        <taxon>Pseudomonadati</taxon>
        <taxon>Pseudomonadota</taxon>
        <taxon>Gammaproteobacteria</taxon>
        <taxon>Pseudomonadales</taxon>
        <taxon>Pseudomonadaceae</taxon>
        <taxon>Pseudomonas</taxon>
        <taxon>Pseudomonas amygdali</taxon>
    </lineage>
</organism>
<reference evidence="2 3" key="1">
    <citation type="submission" date="2015-09" db="EMBL/GenBank/DDBJ databases">
        <title>Genome announcement of multiple Pseudomonas syringae strains.</title>
        <authorList>
            <person name="Thakur S."/>
            <person name="Wang P.W."/>
            <person name="Gong Y."/>
            <person name="Weir B.S."/>
            <person name="Guttman D.S."/>
        </authorList>
    </citation>
    <scope>NUCLEOTIDE SEQUENCE [LARGE SCALE GENOMIC DNA]</scope>
    <source>
        <strain evidence="2 3">ICMP9150</strain>
    </source>
</reference>
<dbReference type="Proteomes" id="UP000050346">
    <property type="component" value="Unassembled WGS sequence"/>
</dbReference>
<feature type="compositionally biased region" description="Basic residues" evidence="1">
    <location>
        <begin position="61"/>
        <end position="72"/>
    </location>
</feature>
<evidence type="ECO:0000313" key="2">
    <source>
        <dbReference type="EMBL" id="KPX23579.1"/>
    </source>
</evidence>
<protein>
    <recommendedName>
        <fullName evidence="4">Amidase</fullName>
    </recommendedName>
</protein>
<evidence type="ECO:0000256" key="1">
    <source>
        <dbReference type="SAM" id="MobiDB-lite"/>
    </source>
</evidence>
<accession>A0A0P9PS55</accession>